<sequence>MTINATITRCAWANPANPRYLDYHDTEWGVPCHDERRLFEMLNLEGAQAGLSWETILNKRDTYRAAFDDWDAEKIAAYGPEKVAQLLADPGIVRNRLKVAAAITNAQAYLRLRAQGQTLDSFLWAYVDGQPIVNSWQPGEFPAKTALSDTLSKDLLKLGFKFVGSTIVYAYMQGIGMVNDHAPTCFCRAGH</sequence>
<reference evidence="2 3" key="1">
    <citation type="submission" date="2017-09" db="EMBL/GenBank/DDBJ databases">
        <title>Complete genome sequence of Janthinobacterium svalbardensis PAMC 27463.</title>
        <authorList>
            <person name="Cho Y.-J."/>
            <person name="Cho A."/>
            <person name="Kim O.-S."/>
            <person name="Lee J.-I."/>
        </authorList>
    </citation>
    <scope>NUCLEOTIDE SEQUENCE [LARGE SCALE GENOMIC DNA]</scope>
    <source>
        <strain evidence="2 3">PAMC 27463</strain>
    </source>
</reference>
<protein>
    <submittedName>
        <fullName evidence="2">DNA-3-methyladenine glycosylase I</fullName>
    </submittedName>
</protein>
<dbReference type="GO" id="GO:0006284">
    <property type="term" value="P:base-excision repair"/>
    <property type="evidence" value="ECO:0007669"/>
    <property type="project" value="InterPro"/>
</dbReference>
<keyword evidence="3" id="KW-1185">Reference proteome</keyword>
<dbReference type="InterPro" id="IPR011257">
    <property type="entry name" value="DNA_glycosylase"/>
</dbReference>
<dbReference type="PANTHER" id="PTHR30037:SF4">
    <property type="entry name" value="DNA-3-METHYLADENINE GLYCOSYLASE I"/>
    <property type="match status" value="1"/>
</dbReference>
<dbReference type="Pfam" id="PF03352">
    <property type="entry name" value="Adenine_glyco"/>
    <property type="match status" value="1"/>
</dbReference>
<dbReference type="Gene3D" id="1.10.340.30">
    <property type="entry name" value="Hypothetical protein, domain 2"/>
    <property type="match status" value="1"/>
</dbReference>
<dbReference type="PANTHER" id="PTHR30037">
    <property type="entry name" value="DNA-3-METHYLADENINE GLYCOSYLASE 1"/>
    <property type="match status" value="1"/>
</dbReference>
<dbReference type="KEGG" id="jsv:CNX70_03940"/>
<keyword evidence="1" id="KW-0862">Zinc</keyword>
<dbReference type="GO" id="GO:0046872">
    <property type="term" value="F:metal ion binding"/>
    <property type="evidence" value="ECO:0007669"/>
    <property type="project" value="UniProtKB-KW"/>
</dbReference>
<dbReference type="InterPro" id="IPR005019">
    <property type="entry name" value="Adenine_glyco"/>
</dbReference>
<organism evidence="2 3">
    <name type="scientific">Janthinobacterium svalbardensis</name>
    <dbReference type="NCBI Taxonomy" id="368607"/>
    <lineage>
        <taxon>Bacteria</taxon>
        <taxon>Pseudomonadati</taxon>
        <taxon>Pseudomonadota</taxon>
        <taxon>Betaproteobacteria</taxon>
        <taxon>Burkholderiales</taxon>
        <taxon>Oxalobacteraceae</taxon>
        <taxon>Janthinobacterium</taxon>
    </lineage>
</organism>
<accession>A0A290X3C0</accession>
<dbReference type="InterPro" id="IPR052891">
    <property type="entry name" value="DNA-3mA_glycosylase"/>
</dbReference>
<evidence type="ECO:0000256" key="1">
    <source>
        <dbReference type="PIRSR" id="PIRSR605019-1"/>
    </source>
</evidence>
<keyword evidence="1" id="KW-0479">Metal-binding</keyword>
<proteinExistence type="predicted"/>
<feature type="binding site" evidence="1">
    <location>
        <position position="10"/>
    </location>
    <ligand>
        <name>Zn(2+)</name>
        <dbReference type="ChEBI" id="CHEBI:29105"/>
    </ligand>
</feature>
<evidence type="ECO:0000313" key="2">
    <source>
        <dbReference type="EMBL" id="ATD63620.1"/>
    </source>
</evidence>
<dbReference type="AlphaFoldDB" id="A0A290X3C0"/>
<dbReference type="SUPFAM" id="SSF48150">
    <property type="entry name" value="DNA-glycosylase"/>
    <property type="match status" value="1"/>
</dbReference>
<gene>
    <name evidence="2" type="ORF">CNX70_03940</name>
</gene>
<feature type="binding site" evidence="1">
    <location>
        <position position="185"/>
    </location>
    <ligand>
        <name>Zn(2+)</name>
        <dbReference type="ChEBI" id="CHEBI:29105"/>
    </ligand>
</feature>
<feature type="binding site" evidence="1">
    <location>
        <position position="181"/>
    </location>
    <ligand>
        <name>Zn(2+)</name>
        <dbReference type="ChEBI" id="CHEBI:29105"/>
    </ligand>
</feature>
<evidence type="ECO:0000313" key="3">
    <source>
        <dbReference type="Proteomes" id="UP000218437"/>
    </source>
</evidence>
<name>A0A290X3C0_9BURK</name>
<dbReference type="GO" id="GO:0008725">
    <property type="term" value="F:DNA-3-methyladenine glycosylase activity"/>
    <property type="evidence" value="ECO:0007669"/>
    <property type="project" value="InterPro"/>
</dbReference>
<dbReference type="Proteomes" id="UP000218437">
    <property type="component" value="Chromosome"/>
</dbReference>
<dbReference type="EMBL" id="CP023422">
    <property type="protein sequence ID" value="ATD63620.1"/>
    <property type="molecule type" value="Genomic_DNA"/>
</dbReference>
<feature type="binding site" evidence="1">
    <location>
        <position position="24"/>
    </location>
    <ligand>
        <name>Zn(2+)</name>
        <dbReference type="ChEBI" id="CHEBI:29105"/>
    </ligand>
</feature>